<dbReference type="InterPro" id="IPR004616">
    <property type="entry name" value="Leu/Phe-tRNA_Trfase"/>
</dbReference>
<dbReference type="InterPro" id="IPR016181">
    <property type="entry name" value="Acyl_CoA_acyltransferase"/>
</dbReference>
<dbReference type="Gene3D" id="3.30.70.3550">
    <property type="entry name" value="Leucyl/phenylalanyl-tRNA-protein transferase, N-terminal domain"/>
    <property type="match status" value="1"/>
</dbReference>
<evidence type="ECO:0000256" key="4">
    <source>
        <dbReference type="HAMAP-Rule" id="MF_00688"/>
    </source>
</evidence>
<dbReference type="RefSeq" id="WP_101345712.1">
    <property type="nucleotide sequence ID" value="NZ_PJAI02000022.1"/>
</dbReference>
<dbReference type="PANTHER" id="PTHR30098">
    <property type="entry name" value="LEUCYL/PHENYLALANYL-TRNA--PROTEIN TRANSFERASE"/>
    <property type="match status" value="1"/>
</dbReference>
<comment type="catalytic activity">
    <reaction evidence="4">
        <text>N-terminal L-lysyl-[protein] + L-leucyl-tRNA(Leu) = N-terminal L-leucyl-L-lysyl-[protein] + tRNA(Leu) + H(+)</text>
        <dbReference type="Rhea" id="RHEA:12340"/>
        <dbReference type="Rhea" id="RHEA-COMP:9613"/>
        <dbReference type="Rhea" id="RHEA-COMP:9622"/>
        <dbReference type="Rhea" id="RHEA-COMP:12670"/>
        <dbReference type="Rhea" id="RHEA-COMP:12671"/>
        <dbReference type="ChEBI" id="CHEBI:15378"/>
        <dbReference type="ChEBI" id="CHEBI:65249"/>
        <dbReference type="ChEBI" id="CHEBI:78442"/>
        <dbReference type="ChEBI" id="CHEBI:78494"/>
        <dbReference type="ChEBI" id="CHEBI:133043"/>
        <dbReference type="EC" id="2.3.2.6"/>
    </reaction>
</comment>
<dbReference type="PANTHER" id="PTHR30098:SF2">
    <property type="entry name" value="LEUCYL_PHENYLALANYL-TRNA--PROTEIN TRANSFERASE"/>
    <property type="match status" value="1"/>
</dbReference>
<dbReference type="NCBIfam" id="TIGR00667">
    <property type="entry name" value="aat"/>
    <property type="match status" value="1"/>
</dbReference>
<keyword evidence="3 4" id="KW-0012">Acyltransferase</keyword>
<dbReference type="EMBL" id="PJAI02000022">
    <property type="protein sequence ID" value="TYK64543.1"/>
    <property type="molecule type" value="Genomic_DNA"/>
</dbReference>
<dbReference type="HAMAP" id="MF_00688">
    <property type="entry name" value="Leu_Phe_trans"/>
    <property type="match status" value="1"/>
</dbReference>
<comment type="catalytic activity">
    <reaction evidence="4">
        <text>N-terminal L-arginyl-[protein] + L-leucyl-tRNA(Leu) = N-terminal L-leucyl-L-arginyl-[protein] + tRNA(Leu) + H(+)</text>
        <dbReference type="Rhea" id="RHEA:50416"/>
        <dbReference type="Rhea" id="RHEA-COMP:9613"/>
        <dbReference type="Rhea" id="RHEA-COMP:9622"/>
        <dbReference type="Rhea" id="RHEA-COMP:12672"/>
        <dbReference type="Rhea" id="RHEA-COMP:12673"/>
        <dbReference type="ChEBI" id="CHEBI:15378"/>
        <dbReference type="ChEBI" id="CHEBI:64719"/>
        <dbReference type="ChEBI" id="CHEBI:78442"/>
        <dbReference type="ChEBI" id="CHEBI:78494"/>
        <dbReference type="ChEBI" id="CHEBI:133044"/>
        <dbReference type="EC" id="2.3.2.6"/>
    </reaction>
</comment>
<evidence type="ECO:0000313" key="5">
    <source>
        <dbReference type="EMBL" id="TYK64543.1"/>
    </source>
</evidence>
<dbReference type="Proteomes" id="UP000815846">
    <property type="component" value="Unassembled WGS sequence"/>
</dbReference>
<evidence type="ECO:0000256" key="2">
    <source>
        <dbReference type="ARBA" id="ARBA00022679"/>
    </source>
</evidence>
<evidence type="ECO:0000256" key="1">
    <source>
        <dbReference type="ARBA" id="ARBA00022490"/>
    </source>
</evidence>
<dbReference type="GO" id="GO:0008914">
    <property type="term" value="F:leucyl-tRNA--protein transferase activity"/>
    <property type="evidence" value="ECO:0007669"/>
    <property type="project" value="UniProtKB-EC"/>
</dbReference>
<protein>
    <recommendedName>
        <fullName evidence="4">Leucyl/phenylalanyl-tRNA--protein transferase</fullName>
        <ecNumber evidence="4">2.3.2.6</ecNumber>
    </recommendedName>
    <alternativeName>
        <fullName evidence="4">L/F-transferase</fullName>
    </alternativeName>
    <alternativeName>
        <fullName evidence="4">Leucyltransferase</fullName>
    </alternativeName>
    <alternativeName>
        <fullName evidence="4">Phenyalanyltransferase</fullName>
    </alternativeName>
</protein>
<accession>A0ABY3MTK7</accession>
<dbReference type="Gene3D" id="3.40.630.70">
    <property type="entry name" value="Leucyl/phenylalanyl-tRNA-protein transferase, C-terminal domain"/>
    <property type="match status" value="1"/>
</dbReference>
<reference evidence="5 6" key="1">
    <citation type="submission" date="2019-08" db="EMBL/GenBank/DDBJ databases">
        <title>Microbe sample from Colwellia echini.</title>
        <authorList>
            <person name="Christiansen L."/>
            <person name="Pathiraja D."/>
            <person name="Schultz-Johansen M."/>
            <person name="Choi I.-G."/>
            <person name="Stougaard P."/>
        </authorList>
    </citation>
    <scope>NUCLEOTIDE SEQUENCE [LARGE SCALE GENOMIC DNA]</scope>
    <source>
        <strain evidence="5 6">A3</strain>
    </source>
</reference>
<gene>
    <name evidence="4" type="primary">aat</name>
    <name evidence="5" type="ORF">CWS31_014915</name>
</gene>
<dbReference type="SUPFAM" id="SSF55729">
    <property type="entry name" value="Acyl-CoA N-acyltransferases (Nat)"/>
    <property type="match status" value="1"/>
</dbReference>
<name>A0ABY3MTK7_9GAMM</name>
<keyword evidence="6" id="KW-1185">Reference proteome</keyword>
<dbReference type="InterPro" id="IPR042203">
    <property type="entry name" value="Leu/Phe-tRNA_Trfase_C"/>
</dbReference>
<comment type="caution">
    <text evidence="5">The sequence shown here is derived from an EMBL/GenBank/DDBJ whole genome shotgun (WGS) entry which is preliminary data.</text>
</comment>
<proteinExistence type="inferred from homology"/>
<comment type="subcellular location">
    <subcellularLocation>
        <location evidence="4">Cytoplasm</location>
    </subcellularLocation>
</comment>
<sequence length="247" mass="28209">MSQILYQLDDNSLTFPPIEYALTEPNGLLALGGDLSPERLLTAYSQGVFPWYSAGDPLMWWSPDPRAIINIEQLRINRTLRKAINKSPFEVTLNQDFKQVIQLCANAPFREGETWILDEMQTAYLTLHQLGYAHSIEIWQTLPDKIDEQRKQTRVLLGGLYGVAIDGFFSGESMFYQQPNASKFALVALSKLLSSINIKFIDCQLLNPFLEDMGAIEISRDAFLVQQQFARKQKVPDNFWQARTLTI</sequence>
<comment type="similarity">
    <text evidence="4">Belongs to the L/F-transferase family.</text>
</comment>
<keyword evidence="1 4" id="KW-0963">Cytoplasm</keyword>
<comment type="catalytic activity">
    <reaction evidence="4">
        <text>L-phenylalanyl-tRNA(Phe) + an N-terminal L-alpha-aminoacyl-[protein] = an N-terminal L-phenylalanyl-L-alpha-aminoacyl-[protein] + tRNA(Phe)</text>
        <dbReference type="Rhea" id="RHEA:43632"/>
        <dbReference type="Rhea" id="RHEA-COMP:9668"/>
        <dbReference type="Rhea" id="RHEA-COMP:9699"/>
        <dbReference type="Rhea" id="RHEA-COMP:10636"/>
        <dbReference type="Rhea" id="RHEA-COMP:10637"/>
        <dbReference type="ChEBI" id="CHEBI:78442"/>
        <dbReference type="ChEBI" id="CHEBI:78531"/>
        <dbReference type="ChEBI" id="CHEBI:78597"/>
        <dbReference type="ChEBI" id="CHEBI:83561"/>
        <dbReference type="EC" id="2.3.2.6"/>
    </reaction>
</comment>
<dbReference type="EC" id="2.3.2.6" evidence="4"/>
<evidence type="ECO:0000256" key="3">
    <source>
        <dbReference type="ARBA" id="ARBA00023315"/>
    </source>
</evidence>
<dbReference type="Pfam" id="PF03588">
    <property type="entry name" value="Leu_Phe_trans"/>
    <property type="match status" value="1"/>
</dbReference>
<dbReference type="InterPro" id="IPR042221">
    <property type="entry name" value="Leu/Phe-tRNA_Trfase_N"/>
</dbReference>
<evidence type="ECO:0000313" key="6">
    <source>
        <dbReference type="Proteomes" id="UP000815846"/>
    </source>
</evidence>
<keyword evidence="2 4" id="KW-0808">Transferase</keyword>
<comment type="function">
    <text evidence="4">Functions in the N-end rule pathway of protein degradation where it conjugates Leu, Phe and, less efficiently, Met from aminoacyl-tRNAs to the N-termini of proteins containing an N-terminal arginine or lysine.</text>
</comment>
<organism evidence="5 6">
    <name type="scientific">Colwellia echini</name>
    <dbReference type="NCBI Taxonomy" id="1982103"/>
    <lineage>
        <taxon>Bacteria</taxon>
        <taxon>Pseudomonadati</taxon>
        <taxon>Pseudomonadota</taxon>
        <taxon>Gammaproteobacteria</taxon>
        <taxon>Alteromonadales</taxon>
        <taxon>Colwelliaceae</taxon>
        <taxon>Colwellia</taxon>
    </lineage>
</organism>